<dbReference type="Proteomes" id="UP000838672">
    <property type="component" value="Unassembled WGS sequence"/>
</dbReference>
<proteinExistence type="inferred from homology"/>
<dbReference type="PANTHER" id="PTHR23342">
    <property type="entry name" value="N-ACETYLGLUTAMATE SYNTHASE"/>
    <property type="match status" value="1"/>
</dbReference>
<keyword evidence="12" id="KW-1185">Reference proteome</keyword>
<gene>
    <name evidence="9 11" type="primary">argB</name>
    <name evidence="11" type="ORF">VST7929_02591</name>
</gene>
<reference evidence="11" key="1">
    <citation type="submission" date="2021-11" db="EMBL/GenBank/DDBJ databases">
        <authorList>
            <person name="Rodrigo-Torres L."/>
            <person name="Arahal R. D."/>
            <person name="Lucena T."/>
        </authorList>
    </citation>
    <scope>NUCLEOTIDE SEQUENCE</scope>
    <source>
        <strain evidence="11">CECT 7929</strain>
    </source>
</reference>
<evidence type="ECO:0000313" key="12">
    <source>
        <dbReference type="Proteomes" id="UP000838672"/>
    </source>
</evidence>
<dbReference type="GO" id="GO:0003991">
    <property type="term" value="F:acetylglutamate kinase activity"/>
    <property type="evidence" value="ECO:0007669"/>
    <property type="project" value="UniProtKB-EC"/>
</dbReference>
<keyword evidence="5 9" id="KW-0547">Nucleotide-binding</keyword>
<comment type="subcellular location">
    <subcellularLocation>
        <location evidence="9">Cytoplasm</location>
    </subcellularLocation>
</comment>
<accession>A0ABM8ZWC7</accession>
<protein>
    <recommendedName>
        <fullName evidence="9">Acetylglutamate kinase</fullName>
        <ecNumber evidence="9">2.7.2.8</ecNumber>
    </recommendedName>
    <alternativeName>
        <fullName evidence="9">N-acetyl-L-glutamate 5-phosphotransferase</fullName>
    </alternativeName>
    <alternativeName>
        <fullName evidence="9">NAG kinase</fullName>
        <shortName evidence="9">NAGK</shortName>
    </alternativeName>
</protein>
<keyword evidence="2 9" id="KW-0055">Arginine biosynthesis</keyword>
<evidence type="ECO:0000313" key="11">
    <source>
        <dbReference type="EMBL" id="CAH0534641.1"/>
    </source>
</evidence>
<feature type="binding site" evidence="9">
    <location>
        <begin position="44"/>
        <end position="45"/>
    </location>
    <ligand>
        <name>substrate</name>
    </ligand>
</feature>
<comment type="pathway">
    <text evidence="1 9">Amino-acid biosynthesis; L-arginine biosynthesis; N(2)-acetyl-L-ornithine from L-glutamate: step 2/4.</text>
</comment>
<dbReference type="RefSeq" id="WP_237467588.1">
    <property type="nucleotide sequence ID" value="NZ_CAKLDI010000001.1"/>
</dbReference>
<dbReference type="PIRSF" id="PIRSF000728">
    <property type="entry name" value="NAGK"/>
    <property type="match status" value="1"/>
</dbReference>
<organism evidence="11 12">
    <name type="scientific">Vibrio stylophorae</name>
    <dbReference type="NCBI Taxonomy" id="659351"/>
    <lineage>
        <taxon>Bacteria</taxon>
        <taxon>Pseudomonadati</taxon>
        <taxon>Pseudomonadota</taxon>
        <taxon>Gammaproteobacteria</taxon>
        <taxon>Vibrionales</taxon>
        <taxon>Vibrionaceae</taxon>
        <taxon>Vibrio</taxon>
    </lineage>
</organism>
<dbReference type="NCBIfam" id="TIGR00761">
    <property type="entry name" value="argB"/>
    <property type="match status" value="1"/>
</dbReference>
<keyword evidence="4 9" id="KW-0808">Transferase</keyword>
<feature type="binding site" evidence="9">
    <location>
        <position position="66"/>
    </location>
    <ligand>
        <name>substrate</name>
    </ligand>
</feature>
<dbReference type="SUPFAM" id="SSF53633">
    <property type="entry name" value="Carbamate kinase-like"/>
    <property type="match status" value="1"/>
</dbReference>
<keyword evidence="3 9" id="KW-0028">Amino-acid biosynthesis</keyword>
<evidence type="ECO:0000256" key="3">
    <source>
        <dbReference type="ARBA" id="ARBA00022605"/>
    </source>
</evidence>
<evidence type="ECO:0000256" key="9">
    <source>
        <dbReference type="HAMAP-Rule" id="MF_00082"/>
    </source>
</evidence>
<dbReference type="InterPro" id="IPR036393">
    <property type="entry name" value="AceGlu_kinase-like_sf"/>
</dbReference>
<evidence type="ECO:0000256" key="1">
    <source>
        <dbReference type="ARBA" id="ARBA00004828"/>
    </source>
</evidence>
<comment type="caution">
    <text evidence="11">The sequence shown here is derived from an EMBL/GenBank/DDBJ whole genome shotgun (WGS) entry which is preliminary data.</text>
</comment>
<evidence type="ECO:0000256" key="5">
    <source>
        <dbReference type="ARBA" id="ARBA00022741"/>
    </source>
</evidence>
<keyword evidence="6 9" id="KW-0418">Kinase</keyword>
<feature type="site" description="Transition state stabilizer" evidence="9">
    <location>
        <position position="8"/>
    </location>
</feature>
<dbReference type="InterPro" id="IPR004662">
    <property type="entry name" value="AcgluKinase_fam"/>
</dbReference>
<sequence>MSTPLVMKLGGAVLADTALLSQLFQTIASYRSEGNRPLVLVHGGGYLVDELSAKLGFTTQKRNGLRVTPFEQVPYMAGALAGTANKLLQGEAVRAAVPSIGMSLADGGLCHISQMDPALGAVGDAKAGDGTLLHALLAQNVLPIISCIGLDDQGQLMNVNGDQAAVAVAAAIQADLVFLSDVPGVLDGQGVLQSHLTEEKAQQMIDDGVITDGMIVKVEAAFEAANALGKTIEIASWRDAQKLNALFAGEAIGTQFSPAKTHMMEQISVSATAQ</sequence>
<keyword evidence="9" id="KW-0963">Cytoplasm</keyword>
<feature type="site" description="Transition state stabilizer" evidence="9">
    <location>
        <position position="217"/>
    </location>
</feature>
<dbReference type="InterPro" id="IPR037528">
    <property type="entry name" value="ArgB"/>
</dbReference>
<dbReference type="HAMAP" id="MF_00082">
    <property type="entry name" value="ArgB"/>
    <property type="match status" value="1"/>
</dbReference>
<evidence type="ECO:0000256" key="6">
    <source>
        <dbReference type="ARBA" id="ARBA00022777"/>
    </source>
</evidence>
<dbReference type="EMBL" id="CAKLDI010000001">
    <property type="protein sequence ID" value="CAH0534641.1"/>
    <property type="molecule type" value="Genomic_DNA"/>
</dbReference>
<evidence type="ECO:0000256" key="7">
    <source>
        <dbReference type="ARBA" id="ARBA00022840"/>
    </source>
</evidence>
<dbReference type="EC" id="2.7.2.8" evidence="9"/>
<keyword evidence="7 9" id="KW-0067">ATP-binding</keyword>
<evidence type="ECO:0000256" key="2">
    <source>
        <dbReference type="ARBA" id="ARBA00022571"/>
    </source>
</evidence>
<dbReference type="Pfam" id="PF00696">
    <property type="entry name" value="AA_kinase"/>
    <property type="match status" value="1"/>
</dbReference>
<dbReference type="PANTHER" id="PTHR23342:SF0">
    <property type="entry name" value="N-ACETYLGLUTAMATE SYNTHASE, MITOCHONDRIAL"/>
    <property type="match status" value="1"/>
</dbReference>
<dbReference type="InterPro" id="IPR001048">
    <property type="entry name" value="Asp/Glu/Uridylate_kinase"/>
</dbReference>
<comment type="similarity">
    <text evidence="9">Belongs to the acetylglutamate kinase family. ArgB subfamily.</text>
</comment>
<dbReference type="Gene3D" id="3.40.1160.10">
    <property type="entry name" value="Acetylglutamate kinase-like"/>
    <property type="match status" value="1"/>
</dbReference>
<evidence type="ECO:0000256" key="8">
    <source>
        <dbReference type="ARBA" id="ARBA00048141"/>
    </source>
</evidence>
<feature type="binding site" evidence="9">
    <location>
        <position position="158"/>
    </location>
    <ligand>
        <name>substrate</name>
    </ligand>
</feature>
<evidence type="ECO:0000256" key="4">
    <source>
        <dbReference type="ARBA" id="ARBA00022679"/>
    </source>
</evidence>
<evidence type="ECO:0000259" key="10">
    <source>
        <dbReference type="Pfam" id="PF00696"/>
    </source>
</evidence>
<comment type="function">
    <text evidence="9">Catalyzes the ATP-dependent phosphorylation of N-acetyl-L-glutamate.</text>
</comment>
<comment type="catalytic activity">
    <reaction evidence="8 9">
        <text>N-acetyl-L-glutamate + ATP = N-acetyl-L-glutamyl 5-phosphate + ADP</text>
        <dbReference type="Rhea" id="RHEA:14629"/>
        <dbReference type="ChEBI" id="CHEBI:30616"/>
        <dbReference type="ChEBI" id="CHEBI:44337"/>
        <dbReference type="ChEBI" id="CHEBI:57936"/>
        <dbReference type="ChEBI" id="CHEBI:456216"/>
        <dbReference type="EC" id="2.7.2.8"/>
    </reaction>
</comment>
<name>A0ABM8ZWC7_9VIBR</name>
<feature type="domain" description="Aspartate/glutamate/uridylate kinase" evidence="10">
    <location>
        <begin position="5"/>
        <end position="235"/>
    </location>
</feature>